<dbReference type="Gene3D" id="3.40.605.10">
    <property type="entry name" value="Aldehyde Dehydrogenase, Chain A, domain 1"/>
    <property type="match status" value="1"/>
</dbReference>
<evidence type="ECO:0000313" key="5">
    <source>
        <dbReference type="Proteomes" id="UP000290106"/>
    </source>
</evidence>
<keyword evidence="2" id="KW-0560">Oxidoreductase</keyword>
<name>A0A4Q1RH92_9FIRM</name>
<protein>
    <submittedName>
        <fullName evidence="4">Aldehyde dehydrogenase family protein</fullName>
    </submittedName>
</protein>
<dbReference type="Proteomes" id="UP000290106">
    <property type="component" value="Unassembled WGS sequence"/>
</dbReference>
<feature type="domain" description="Aldehyde dehydrogenase" evidence="3">
    <location>
        <begin position="9"/>
        <end position="226"/>
    </location>
</feature>
<dbReference type="InterPro" id="IPR016163">
    <property type="entry name" value="Ald_DH_C"/>
</dbReference>
<dbReference type="SUPFAM" id="SSF53720">
    <property type="entry name" value="ALDH-like"/>
    <property type="match status" value="1"/>
</dbReference>
<comment type="caution">
    <text evidence="4">The sequence shown here is derived from an EMBL/GenBank/DDBJ whole genome shotgun (WGS) entry which is preliminary data.</text>
</comment>
<evidence type="ECO:0000259" key="3">
    <source>
        <dbReference type="Pfam" id="PF00171"/>
    </source>
</evidence>
<dbReference type="RefSeq" id="WP_129257546.1">
    <property type="nucleotide sequence ID" value="NZ_SDKC01000001.1"/>
</dbReference>
<dbReference type="GO" id="GO:0008911">
    <property type="term" value="F:lactaldehyde dehydrogenase (NAD+) activity"/>
    <property type="evidence" value="ECO:0007669"/>
    <property type="project" value="TreeGrafter"/>
</dbReference>
<dbReference type="AlphaFoldDB" id="A0A4Q1RH92"/>
<reference evidence="4 5" key="1">
    <citation type="submission" date="2019-01" db="EMBL/GenBank/DDBJ databases">
        <title>Blautia sp. nov. KGMB01111 isolated human feces.</title>
        <authorList>
            <person name="Park J.-E."/>
            <person name="Kim J.-S."/>
            <person name="Park S.-H."/>
        </authorList>
    </citation>
    <scope>NUCLEOTIDE SEQUENCE [LARGE SCALE GENOMIC DNA]</scope>
    <source>
        <strain evidence="4 5">KGMB01111</strain>
    </source>
</reference>
<keyword evidence="5" id="KW-1185">Reference proteome</keyword>
<dbReference type="EMBL" id="SDKC01000001">
    <property type="protein sequence ID" value="RXS75036.1"/>
    <property type="molecule type" value="Genomic_DNA"/>
</dbReference>
<dbReference type="Gene3D" id="3.40.309.10">
    <property type="entry name" value="Aldehyde Dehydrogenase, Chain A, domain 2"/>
    <property type="match status" value="1"/>
</dbReference>
<sequence>MGYSMRYYERRIGRGRILCINTFSSPYSSFIHKVIGVLLGRGVLYFKPSPKAEKCSYELYTIISNIMSKYNDKILNFLPGINDTEMINVLSAFEFSAILFTGKSETAKIIKKYIGRIPGIFETGSSAMAYVHIDKGYEKVAKELAQASFAQSGMRCIGLKNLFVHKNTIANLLPFLLEQVYQLSVGEPLNYETDIGPIYDNQVVDRTLELINQCSKQNFKLLCGGKIIENNID</sequence>
<dbReference type="InterPro" id="IPR016161">
    <property type="entry name" value="Ald_DH/histidinol_DH"/>
</dbReference>
<proteinExistence type="inferred from homology"/>
<dbReference type="PANTHER" id="PTHR42991">
    <property type="entry name" value="ALDEHYDE DEHYDROGENASE"/>
    <property type="match status" value="1"/>
</dbReference>
<comment type="similarity">
    <text evidence="1">Belongs to the aldehyde dehydrogenase family.</text>
</comment>
<accession>A0A4Q1RH92</accession>
<dbReference type="OrthoDB" id="9762913at2"/>
<organism evidence="4 5">
    <name type="scientific">Blautia faecicola</name>
    <dbReference type="NCBI Taxonomy" id="2509240"/>
    <lineage>
        <taxon>Bacteria</taxon>
        <taxon>Bacillati</taxon>
        <taxon>Bacillota</taxon>
        <taxon>Clostridia</taxon>
        <taxon>Lachnospirales</taxon>
        <taxon>Lachnospiraceae</taxon>
        <taxon>Blautia</taxon>
    </lineage>
</organism>
<dbReference type="InterPro" id="IPR051020">
    <property type="entry name" value="ALDH-related_metabolic_enz"/>
</dbReference>
<evidence type="ECO:0000313" key="4">
    <source>
        <dbReference type="EMBL" id="RXS75036.1"/>
    </source>
</evidence>
<dbReference type="InterPro" id="IPR015590">
    <property type="entry name" value="Aldehyde_DH_dom"/>
</dbReference>
<gene>
    <name evidence="4" type="ORF">ETP43_07270</name>
</gene>
<dbReference type="InterPro" id="IPR016162">
    <property type="entry name" value="Ald_DH_N"/>
</dbReference>
<evidence type="ECO:0000256" key="1">
    <source>
        <dbReference type="ARBA" id="ARBA00009986"/>
    </source>
</evidence>
<evidence type="ECO:0000256" key="2">
    <source>
        <dbReference type="ARBA" id="ARBA00023002"/>
    </source>
</evidence>
<dbReference type="PANTHER" id="PTHR42991:SF1">
    <property type="entry name" value="ALDEHYDE DEHYDROGENASE"/>
    <property type="match status" value="1"/>
</dbReference>
<dbReference type="Pfam" id="PF00171">
    <property type="entry name" value="Aldedh"/>
    <property type="match status" value="1"/>
</dbReference>